<sequence>MAEVTLDLRGRPKAEAYAELHQHVEAVLEGIDDDVAAMATMSCLVHHAFGHLWTGFYRVVEPGRLLRVGPYQGTLGCLEIRFGKGVCGTSAAEGRTVIVEDVHAFPGHITCDGRSASEIVVPVYNPQRELIAVLDIDSEHKATFDDADRRALEALMGWFSRPRRK</sequence>
<dbReference type="InterPro" id="IPR029016">
    <property type="entry name" value="GAF-like_dom_sf"/>
</dbReference>
<dbReference type="AlphaFoldDB" id="A0A1L9B9M0"/>
<comment type="similarity">
    <text evidence="1">Belongs to the free Met sulfoxide reductase family.</text>
</comment>
<dbReference type="Gene3D" id="3.30.450.40">
    <property type="match status" value="1"/>
</dbReference>
<organism evidence="3 4">
    <name type="scientific">Cystobacter ferrugineus</name>
    <dbReference type="NCBI Taxonomy" id="83449"/>
    <lineage>
        <taxon>Bacteria</taxon>
        <taxon>Pseudomonadati</taxon>
        <taxon>Myxococcota</taxon>
        <taxon>Myxococcia</taxon>
        <taxon>Myxococcales</taxon>
        <taxon>Cystobacterineae</taxon>
        <taxon>Archangiaceae</taxon>
        <taxon>Cystobacter</taxon>
    </lineage>
</organism>
<dbReference type="RefSeq" id="WP_071900366.1">
    <property type="nucleotide sequence ID" value="NZ_MPIN01000005.1"/>
</dbReference>
<evidence type="ECO:0000256" key="1">
    <source>
        <dbReference type="ARBA" id="ARBA00038454"/>
    </source>
</evidence>
<name>A0A1L9B9M0_9BACT</name>
<dbReference type="PANTHER" id="PTHR21021">
    <property type="entry name" value="GAF/PUTATIVE CYTOSKELETAL PROTEIN"/>
    <property type="match status" value="1"/>
</dbReference>
<comment type="caution">
    <text evidence="3">The sequence shown here is derived from an EMBL/GenBank/DDBJ whole genome shotgun (WGS) entry which is preliminary data.</text>
</comment>
<dbReference type="Proteomes" id="UP000182229">
    <property type="component" value="Unassembled WGS sequence"/>
</dbReference>
<dbReference type="OrthoDB" id="9796252at2"/>
<gene>
    <name evidence="3" type="ORF">BON30_22205</name>
</gene>
<dbReference type="STRING" id="83449.BON30_22205"/>
<dbReference type="SUPFAM" id="SSF55781">
    <property type="entry name" value="GAF domain-like"/>
    <property type="match status" value="1"/>
</dbReference>
<dbReference type="InterPro" id="IPR051330">
    <property type="entry name" value="Phosphatase_reg/MetRdx"/>
</dbReference>
<evidence type="ECO:0000313" key="4">
    <source>
        <dbReference type="Proteomes" id="UP000182229"/>
    </source>
</evidence>
<dbReference type="Pfam" id="PF13185">
    <property type="entry name" value="GAF_2"/>
    <property type="match status" value="1"/>
</dbReference>
<dbReference type="GO" id="GO:0033745">
    <property type="term" value="F:L-methionine-(R)-S-oxide reductase activity"/>
    <property type="evidence" value="ECO:0007669"/>
    <property type="project" value="TreeGrafter"/>
</dbReference>
<reference evidence="4" key="1">
    <citation type="submission" date="2016-11" db="EMBL/GenBank/DDBJ databases">
        <authorList>
            <person name="Shukria A."/>
            <person name="Stevens D.C."/>
        </authorList>
    </citation>
    <scope>NUCLEOTIDE SEQUENCE [LARGE SCALE GENOMIC DNA]</scope>
    <source>
        <strain evidence="4">Cbfe23</strain>
    </source>
</reference>
<dbReference type="PANTHER" id="PTHR21021:SF15">
    <property type="entry name" value="FREE METHIONINE-R-SULFOXIDE REDUCTASE"/>
    <property type="match status" value="1"/>
</dbReference>
<protein>
    <submittedName>
        <fullName evidence="3">Diguanylate phosphodiesterase</fullName>
    </submittedName>
</protein>
<evidence type="ECO:0000313" key="3">
    <source>
        <dbReference type="EMBL" id="OJH38928.1"/>
    </source>
</evidence>
<keyword evidence="4" id="KW-1185">Reference proteome</keyword>
<dbReference type="GO" id="GO:0005829">
    <property type="term" value="C:cytosol"/>
    <property type="evidence" value="ECO:0007669"/>
    <property type="project" value="TreeGrafter"/>
</dbReference>
<feature type="domain" description="GAF" evidence="2">
    <location>
        <begin position="55"/>
        <end position="156"/>
    </location>
</feature>
<proteinExistence type="inferred from homology"/>
<evidence type="ECO:0000259" key="2">
    <source>
        <dbReference type="Pfam" id="PF13185"/>
    </source>
</evidence>
<dbReference type="EMBL" id="MPIN01000005">
    <property type="protein sequence ID" value="OJH38928.1"/>
    <property type="molecule type" value="Genomic_DNA"/>
</dbReference>
<reference evidence="3 4" key="2">
    <citation type="submission" date="2016-12" db="EMBL/GenBank/DDBJ databases">
        <title>Draft Genome Sequence of Cystobacter ferrugineus Strain Cbfe23.</title>
        <authorList>
            <person name="Akbar S."/>
            <person name="Dowd S.E."/>
            <person name="Stevens D.C."/>
        </authorList>
    </citation>
    <scope>NUCLEOTIDE SEQUENCE [LARGE SCALE GENOMIC DNA]</scope>
    <source>
        <strain evidence="3 4">Cbfe23</strain>
    </source>
</reference>
<accession>A0A1L9B9M0</accession>
<dbReference type="InterPro" id="IPR003018">
    <property type="entry name" value="GAF"/>
</dbReference>